<organism evidence="2 3">
    <name type="scientific">Castilleja foliolosa</name>
    <dbReference type="NCBI Taxonomy" id="1961234"/>
    <lineage>
        <taxon>Eukaryota</taxon>
        <taxon>Viridiplantae</taxon>
        <taxon>Streptophyta</taxon>
        <taxon>Embryophyta</taxon>
        <taxon>Tracheophyta</taxon>
        <taxon>Spermatophyta</taxon>
        <taxon>Magnoliopsida</taxon>
        <taxon>eudicotyledons</taxon>
        <taxon>Gunneridae</taxon>
        <taxon>Pentapetalae</taxon>
        <taxon>asterids</taxon>
        <taxon>lamiids</taxon>
        <taxon>Lamiales</taxon>
        <taxon>Orobanchaceae</taxon>
        <taxon>Pedicularideae</taxon>
        <taxon>Castillejinae</taxon>
        <taxon>Castilleja</taxon>
    </lineage>
</organism>
<proteinExistence type="predicted"/>
<dbReference type="Pfam" id="PF07727">
    <property type="entry name" value="RVT_2"/>
    <property type="match status" value="1"/>
</dbReference>
<dbReference type="InterPro" id="IPR013103">
    <property type="entry name" value="RVT_2"/>
</dbReference>
<sequence>MFAPVARLDTVRLVIVKATIHGWIDYTSIRRQIGISSWEINEQDFVKQPPGYVREDHEHKVCKLKKALYGLKQAPRACF</sequence>
<dbReference type="Proteomes" id="UP001632038">
    <property type="component" value="Unassembled WGS sequence"/>
</dbReference>
<protein>
    <recommendedName>
        <fullName evidence="1">Reverse transcriptase Ty1/copia-type domain-containing protein</fullName>
    </recommendedName>
</protein>
<keyword evidence="3" id="KW-1185">Reference proteome</keyword>
<comment type="caution">
    <text evidence="2">The sequence shown here is derived from an EMBL/GenBank/DDBJ whole genome shotgun (WGS) entry which is preliminary data.</text>
</comment>
<gene>
    <name evidence="2" type="ORF">CASFOL_005032</name>
</gene>
<dbReference type="EMBL" id="JAVIJP010000007">
    <property type="protein sequence ID" value="KAL3648629.1"/>
    <property type="molecule type" value="Genomic_DNA"/>
</dbReference>
<evidence type="ECO:0000313" key="3">
    <source>
        <dbReference type="Proteomes" id="UP001632038"/>
    </source>
</evidence>
<accession>A0ABD3E3D3</accession>
<dbReference type="AlphaFoldDB" id="A0ABD3E3D3"/>
<evidence type="ECO:0000259" key="1">
    <source>
        <dbReference type="Pfam" id="PF07727"/>
    </source>
</evidence>
<evidence type="ECO:0000313" key="2">
    <source>
        <dbReference type="EMBL" id="KAL3648629.1"/>
    </source>
</evidence>
<name>A0ABD3E3D3_9LAMI</name>
<reference evidence="3" key="1">
    <citation type="journal article" date="2024" name="IScience">
        <title>Strigolactones Initiate the Formation of Haustorium-like Structures in Castilleja.</title>
        <authorList>
            <person name="Buerger M."/>
            <person name="Peterson D."/>
            <person name="Chory J."/>
        </authorList>
    </citation>
    <scope>NUCLEOTIDE SEQUENCE [LARGE SCALE GENOMIC DNA]</scope>
</reference>
<feature type="domain" description="Reverse transcriptase Ty1/copia-type" evidence="1">
    <location>
        <begin position="2"/>
        <end position="77"/>
    </location>
</feature>